<dbReference type="InterPro" id="IPR050895">
    <property type="entry name" value="XK-related_scramblase"/>
</dbReference>
<accession>A0AAN9VMC5</accession>
<reference evidence="9 10" key="1">
    <citation type="submission" date="2024-03" db="EMBL/GenBank/DDBJ databases">
        <title>The genome assembly and annotation of the cricket Gryllus longicercus Weissman &amp; Gray.</title>
        <authorList>
            <person name="Szrajer S."/>
            <person name="Gray D."/>
            <person name="Ylla G."/>
        </authorList>
    </citation>
    <scope>NUCLEOTIDE SEQUENCE [LARGE SCALE GENOMIC DNA]</scope>
    <source>
        <strain evidence="9">DAG 2021-001</strain>
        <tissue evidence="9">Whole body minus gut</tissue>
    </source>
</reference>
<evidence type="ECO:0000313" key="9">
    <source>
        <dbReference type="EMBL" id="KAK7793047.1"/>
    </source>
</evidence>
<evidence type="ECO:0000256" key="1">
    <source>
        <dbReference type="ARBA" id="ARBA00004651"/>
    </source>
</evidence>
<feature type="transmembrane region" description="Helical" evidence="7">
    <location>
        <begin position="365"/>
        <end position="387"/>
    </location>
</feature>
<dbReference type="PANTHER" id="PTHR16024">
    <property type="entry name" value="XK-RELATED PROTEIN"/>
    <property type="match status" value="1"/>
</dbReference>
<evidence type="ECO:0000256" key="4">
    <source>
        <dbReference type="ARBA" id="ARBA00022692"/>
    </source>
</evidence>
<keyword evidence="10" id="KW-1185">Reference proteome</keyword>
<evidence type="ECO:0000313" key="10">
    <source>
        <dbReference type="Proteomes" id="UP001378592"/>
    </source>
</evidence>
<feature type="compositionally biased region" description="Polar residues" evidence="8">
    <location>
        <begin position="1016"/>
        <end position="1028"/>
    </location>
</feature>
<comment type="similarity">
    <text evidence="2 7">Belongs to the XK family.</text>
</comment>
<evidence type="ECO:0000256" key="7">
    <source>
        <dbReference type="RuleBase" id="RU910716"/>
    </source>
</evidence>
<organism evidence="9 10">
    <name type="scientific">Gryllus longicercus</name>
    <dbReference type="NCBI Taxonomy" id="2509291"/>
    <lineage>
        <taxon>Eukaryota</taxon>
        <taxon>Metazoa</taxon>
        <taxon>Ecdysozoa</taxon>
        <taxon>Arthropoda</taxon>
        <taxon>Hexapoda</taxon>
        <taxon>Insecta</taxon>
        <taxon>Pterygota</taxon>
        <taxon>Neoptera</taxon>
        <taxon>Polyneoptera</taxon>
        <taxon>Orthoptera</taxon>
        <taxon>Ensifera</taxon>
        <taxon>Gryllidea</taxon>
        <taxon>Grylloidea</taxon>
        <taxon>Gryllidae</taxon>
        <taxon>Gryllinae</taxon>
        <taxon>Gryllus</taxon>
    </lineage>
</organism>
<dbReference type="GO" id="GO:0005886">
    <property type="term" value="C:plasma membrane"/>
    <property type="evidence" value="ECO:0007669"/>
    <property type="project" value="UniProtKB-SubCell"/>
</dbReference>
<dbReference type="EMBL" id="JAZDUA010000406">
    <property type="protein sequence ID" value="KAK7793047.1"/>
    <property type="molecule type" value="Genomic_DNA"/>
</dbReference>
<name>A0AAN9VMC5_9ORTH</name>
<feature type="transmembrane region" description="Helical" evidence="7">
    <location>
        <begin position="265"/>
        <end position="289"/>
    </location>
</feature>
<comment type="subcellular location">
    <subcellularLocation>
        <location evidence="1">Cell membrane</location>
        <topology evidence="1">Multi-pass membrane protein</topology>
    </subcellularLocation>
    <subcellularLocation>
        <location evidence="7">Membrane</location>
        <topology evidence="7">Multi-pass membrane protein</topology>
    </subcellularLocation>
</comment>
<dbReference type="PANTHER" id="PTHR16024:SF28">
    <property type="entry name" value="XK-RELATED PROTEIN"/>
    <property type="match status" value="1"/>
</dbReference>
<evidence type="ECO:0000256" key="3">
    <source>
        <dbReference type="ARBA" id="ARBA00022475"/>
    </source>
</evidence>
<feature type="region of interest" description="Disordered" evidence="8">
    <location>
        <begin position="994"/>
        <end position="1028"/>
    </location>
</feature>
<feature type="region of interest" description="Disordered" evidence="8">
    <location>
        <begin position="729"/>
        <end position="765"/>
    </location>
</feature>
<feature type="transmembrane region" description="Helical" evidence="7">
    <location>
        <begin position="338"/>
        <end position="359"/>
    </location>
</feature>
<keyword evidence="6 7" id="KW-0472">Membrane</keyword>
<sequence>MLFFGVSYRGRQRRLAAMAAVKSKVEASITKKDDNTSCDKKSKQLGLQMFELCLSAISLCTFIADFSTDVIVVISYFHYGKMYWAIITLLFIIVPAIIVQLFSMRWYITDDKAHWYHWLTHAFLLGVLHRYVEVLKTGVESWSGADFNDVQRLYHQWNDVCLLHLFESFMESAPQLLIQIYIMINLEDWWSWTGASAAASAGSLAWALAAHALARRRAEARAQAQAGAGPSPPAEEGGAGAAAAAALAALALRALWRAGLLAARVAALLLCAVACGAWLFLLLGIHWIAMTTWILLQKTDFCTSVWEERIYNCVVGVIYCFCFFNLKNGPSRKKALIFYCITIAQNLGCLGLFITLAGYTRPVLAQAGAGTILGGTVLGLASMLLYYRYFHPIVPVALCRQQVGVSSVGETCTTVLPGEDPGYRSLKGRGTLDHGDAPQRLNNATHEDSTNVDDSCTDKKLLLNHWVSCPTTTPSESVKTDIEIPSVKEDFNVNSENSSTLPNSDDIRKQKRRGICSSEALELELEDSKEISIISHKDIMLDCDERHKRRGICSLESELELDLEMVLPGMDSDITLPCAKDVDCSDEIRKQKRRGILSSADLCLELEEDAKNIINTENKHVVVNLDAVDGKESTFSDSEFKCDLMKGPTTQGLKTTDLRLVANEEAVSEVLSAPSEVLSAHDYENICAVNIAREAWGLRSWRGYSDIETWLHDDSVVRDRRRDTLTSTVTTITSASSEQSAASGERGSTPPPLPSRRPRTTRSRQDDYLDTLADDLAACDRPLAEFTAEPEIDPNLYMARPYLIDQHGTLFPLTTLDTIMEEIEETSTDTSDSVRYWHKHGSASTLVATIDEIRGNSICNLYNSSEVLWGACGNPSLNVLNEQNGSLCENNMGHHASYENAYSGGSFSHLSPEEVLFLSKLKPSDSVLVGSPGNKLDHSSDSTSFEMSVGFSCNNDVTENMFADTMPLAFKNNFGIKKSDSKAHRKFLSLQEKFETKQSDNSKTKKGKVNFGFESSPETMDNESNSQTFAGSTEALVPVSNSNETPAVIHRIHQWNNFLKSQNNRSDSSRSSSLAQNCDVNQIGSKPNMSSLKERRTMFLKQVLSPPRFQNWSKKSTSSIGPVQLRAS</sequence>
<feature type="transmembrane region" description="Helical" evidence="7">
    <location>
        <begin position="50"/>
        <end position="77"/>
    </location>
</feature>
<evidence type="ECO:0000256" key="6">
    <source>
        <dbReference type="ARBA" id="ARBA00023136"/>
    </source>
</evidence>
<protein>
    <recommendedName>
        <fullName evidence="7">XK-related protein</fullName>
    </recommendedName>
</protein>
<evidence type="ECO:0000256" key="5">
    <source>
        <dbReference type="ARBA" id="ARBA00022989"/>
    </source>
</evidence>
<feature type="compositionally biased region" description="Low complexity" evidence="8">
    <location>
        <begin position="729"/>
        <end position="748"/>
    </location>
</feature>
<keyword evidence="3" id="KW-1003">Cell membrane</keyword>
<dbReference type="Proteomes" id="UP001378592">
    <property type="component" value="Unassembled WGS sequence"/>
</dbReference>
<evidence type="ECO:0000256" key="2">
    <source>
        <dbReference type="ARBA" id="ARBA00008789"/>
    </source>
</evidence>
<dbReference type="InterPro" id="IPR018629">
    <property type="entry name" value="XK-rel"/>
</dbReference>
<evidence type="ECO:0000256" key="8">
    <source>
        <dbReference type="SAM" id="MobiDB-lite"/>
    </source>
</evidence>
<comment type="caution">
    <text evidence="9">The sequence shown here is derived from an EMBL/GenBank/DDBJ whole genome shotgun (WGS) entry which is preliminary data.</text>
</comment>
<dbReference type="AlphaFoldDB" id="A0AAN9VMC5"/>
<dbReference type="Pfam" id="PF09815">
    <property type="entry name" value="XK-related"/>
    <property type="match status" value="2"/>
</dbReference>
<feature type="compositionally biased region" description="Basic and acidic residues" evidence="8">
    <location>
        <begin position="994"/>
        <end position="1003"/>
    </location>
</feature>
<feature type="transmembrane region" description="Helical" evidence="7">
    <location>
        <begin position="189"/>
        <end position="214"/>
    </location>
</feature>
<feature type="region of interest" description="Disordered" evidence="8">
    <location>
        <begin position="430"/>
        <end position="450"/>
    </location>
</feature>
<keyword evidence="4 7" id="KW-0812">Transmembrane</keyword>
<feature type="transmembrane region" description="Helical" evidence="7">
    <location>
        <begin position="83"/>
        <end position="103"/>
    </location>
</feature>
<proteinExistence type="inferred from homology"/>
<keyword evidence="5 7" id="KW-1133">Transmembrane helix</keyword>
<gene>
    <name evidence="9" type="ORF">R5R35_004475</name>
</gene>